<sequence>MSTGAGGKPLAQLYKSTGNEALDTLAFLHLLERLKIEKRTGWVREGVHQAESISDHMCRMALMAMMIPNNGEKPLDIPRCVMMALVHDLAEAHVGDITPVEGVSPDAKHELEERAMDNFLEEMLGGPGNKEARERFRSLWDEYETRQTPESKLVKDLDRFELALQAVEYERSQDIQTLHPFFTGSVPNLEHPVIRGWAETLMVERKELWASRGREKEQEEGLAGYSVGSVTDGKTA</sequence>
<dbReference type="SMART" id="SM00471">
    <property type="entry name" value="HDc"/>
    <property type="match status" value="1"/>
</dbReference>
<comment type="catalytic activity">
    <reaction evidence="1">
        <text>a 2'-deoxyribonucleoside 5'-phosphate + H2O = a 2'-deoxyribonucleoside + phosphate</text>
        <dbReference type="Rhea" id="RHEA:36167"/>
        <dbReference type="ChEBI" id="CHEBI:15377"/>
        <dbReference type="ChEBI" id="CHEBI:18274"/>
        <dbReference type="ChEBI" id="CHEBI:43474"/>
        <dbReference type="ChEBI" id="CHEBI:65317"/>
        <dbReference type="EC" id="3.1.3.89"/>
    </reaction>
</comment>
<dbReference type="GeneID" id="77726249"/>
<evidence type="ECO:0000259" key="11">
    <source>
        <dbReference type="SMART" id="SM00471"/>
    </source>
</evidence>
<evidence type="ECO:0000256" key="1">
    <source>
        <dbReference type="ARBA" id="ARBA00001638"/>
    </source>
</evidence>
<dbReference type="Proteomes" id="UP001164286">
    <property type="component" value="Unassembled WGS sequence"/>
</dbReference>
<keyword evidence="8" id="KW-0479">Metal-binding</keyword>
<dbReference type="GO" id="GO:0002953">
    <property type="term" value="F:5'-deoxynucleotidase activity"/>
    <property type="evidence" value="ECO:0007669"/>
    <property type="project" value="UniProtKB-EC"/>
</dbReference>
<comment type="caution">
    <text evidence="12">The sequence shown here is derived from an EMBL/GenBank/DDBJ whole genome shotgun (WGS) entry which is preliminary data.</text>
</comment>
<evidence type="ECO:0000256" key="10">
    <source>
        <dbReference type="SAM" id="MobiDB-lite"/>
    </source>
</evidence>
<dbReference type="RefSeq" id="XP_052945402.1">
    <property type="nucleotide sequence ID" value="XM_053087048.1"/>
</dbReference>
<evidence type="ECO:0000256" key="3">
    <source>
        <dbReference type="ARBA" id="ARBA00001941"/>
    </source>
</evidence>
<dbReference type="EMBL" id="JAKWFO010000005">
    <property type="protein sequence ID" value="KAI9635625.1"/>
    <property type="molecule type" value="Genomic_DNA"/>
</dbReference>
<dbReference type="InterPro" id="IPR003607">
    <property type="entry name" value="HD/PDEase_dom"/>
</dbReference>
<dbReference type="GO" id="GO:0046872">
    <property type="term" value="F:metal ion binding"/>
    <property type="evidence" value="ECO:0007669"/>
    <property type="project" value="UniProtKB-KW"/>
</dbReference>
<comment type="cofactor">
    <cofactor evidence="2">
        <name>Mn(2+)</name>
        <dbReference type="ChEBI" id="CHEBI:29035"/>
    </cofactor>
</comment>
<dbReference type="InterPro" id="IPR006674">
    <property type="entry name" value="HD_domain"/>
</dbReference>
<gene>
    <name evidence="12" type="ORF">MKK02DRAFT_25474</name>
</gene>
<evidence type="ECO:0000256" key="2">
    <source>
        <dbReference type="ARBA" id="ARBA00001936"/>
    </source>
</evidence>
<comment type="cofactor">
    <cofactor evidence="3">
        <name>Co(2+)</name>
        <dbReference type="ChEBI" id="CHEBI:48828"/>
    </cofactor>
</comment>
<organism evidence="12 13">
    <name type="scientific">Dioszegia hungarica</name>
    <dbReference type="NCBI Taxonomy" id="4972"/>
    <lineage>
        <taxon>Eukaryota</taxon>
        <taxon>Fungi</taxon>
        <taxon>Dikarya</taxon>
        <taxon>Basidiomycota</taxon>
        <taxon>Agaricomycotina</taxon>
        <taxon>Tremellomycetes</taxon>
        <taxon>Tremellales</taxon>
        <taxon>Bulleribasidiaceae</taxon>
        <taxon>Dioszegia</taxon>
    </lineage>
</organism>
<name>A0AA38LUF4_9TREE</name>
<evidence type="ECO:0000313" key="12">
    <source>
        <dbReference type="EMBL" id="KAI9635625.1"/>
    </source>
</evidence>
<dbReference type="EC" id="3.1.3.89" evidence="7"/>
<comment type="function">
    <text evidence="4">Catalyzes the dephosphorylation of the nucleoside 5'-monophosphates deoxyadenosine monophosphate (dAMP), deoxycytidine monophosphate (dCMP), deoxyguanosine monophosphate (dGMP) and deoxythymidine monophosphate (dTMP).</text>
</comment>
<keyword evidence="13" id="KW-1185">Reference proteome</keyword>
<evidence type="ECO:0000256" key="5">
    <source>
        <dbReference type="ARBA" id="ARBA00009999"/>
    </source>
</evidence>
<dbReference type="SUPFAM" id="SSF109604">
    <property type="entry name" value="HD-domain/PDEase-like"/>
    <property type="match status" value="1"/>
</dbReference>
<dbReference type="GO" id="GO:0005737">
    <property type="term" value="C:cytoplasm"/>
    <property type="evidence" value="ECO:0007669"/>
    <property type="project" value="TreeGrafter"/>
</dbReference>
<protein>
    <recommendedName>
        <fullName evidence="7">5'-deoxynucleotidase</fullName>
        <ecNumber evidence="7">3.1.3.89</ecNumber>
    </recommendedName>
</protein>
<dbReference type="PANTHER" id="PTHR11845:SF13">
    <property type="entry name" value="5'-DEOXYNUCLEOTIDASE HDDC2"/>
    <property type="match status" value="1"/>
</dbReference>
<comment type="similarity">
    <text evidence="5">Belongs to the HDDC2 family.</text>
</comment>
<feature type="domain" description="HD/PDEase" evidence="11">
    <location>
        <begin position="49"/>
        <end position="172"/>
    </location>
</feature>
<dbReference type="InterPro" id="IPR039356">
    <property type="entry name" value="YfbR/HDDC2"/>
</dbReference>
<evidence type="ECO:0000256" key="9">
    <source>
        <dbReference type="ARBA" id="ARBA00022801"/>
    </source>
</evidence>
<evidence type="ECO:0000256" key="7">
    <source>
        <dbReference type="ARBA" id="ARBA00012964"/>
    </source>
</evidence>
<dbReference type="PANTHER" id="PTHR11845">
    <property type="entry name" value="5'-DEOXYNUCLEOTIDASE HDDC2"/>
    <property type="match status" value="1"/>
</dbReference>
<dbReference type="AlphaFoldDB" id="A0AA38LUF4"/>
<comment type="subunit">
    <text evidence="6">Homodimer.</text>
</comment>
<accession>A0AA38LUF4</accession>
<reference evidence="12" key="1">
    <citation type="journal article" date="2022" name="G3 (Bethesda)">
        <title>High quality genome of the basidiomycete yeast Dioszegia hungarica PDD-24b-2 isolated from cloud water.</title>
        <authorList>
            <person name="Jarrige D."/>
            <person name="Haridas S."/>
            <person name="Bleykasten-Grosshans C."/>
            <person name="Joly M."/>
            <person name="Nadalig T."/>
            <person name="Sancelme M."/>
            <person name="Vuilleumier S."/>
            <person name="Grigoriev I.V."/>
            <person name="Amato P."/>
            <person name="Bringel F."/>
        </authorList>
    </citation>
    <scope>NUCLEOTIDE SEQUENCE</scope>
    <source>
        <strain evidence="12">PDD-24b-2</strain>
    </source>
</reference>
<evidence type="ECO:0000256" key="4">
    <source>
        <dbReference type="ARBA" id="ARBA00004074"/>
    </source>
</evidence>
<dbReference type="Pfam" id="PF13023">
    <property type="entry name" value="HD_3"/>
    <property type="match status" value="1"/>
</dbReference>
<evidence type="ECO:0000256" key="6">
    <source>
        <dbReference type="ARBA" id="ARBA00011738"/>
    </source>
</evidence>
<keyword evidence="9" id="KW-0378">Hydrolase</keyword>
<dbReference type="Gene3D" id="1.10.3210.10">
    <property type="entry name" value="Hypothetical protein af1432"/>
    <property type="match status" value="1"/>
</dbReference>
<dbReference type="FunFam" id="1.10.3210.10:FF:000043">
    <property type="entry name" value="Unplaced genomic scaffold supercont1.2, whole genome shotgun sequence"/>
    <property type="match status" value="1"/>
</dbReference>
<evidence type="ECO:0000313" key="13">
    <source>
        <dbReference type="Proteomes" id="UP001164286"/>
    </source>
</evidence>
<evidence type="ECO:0000256" key="8">
    <source>
        <dbReference type="ARBA" id="ARBA00022723"/>
    </source>
</evidence>
<proteinExistence type="inferred from homology"/>
<feature type="region of interest" description="Disordered" evidence="10">
    <location>
        <begin position="212"/>
        <end position="236"/>
    </location>
</feature>